<evidence type="ECO:0000256" key="1">
    <source>
        <dbReference type="SAM" id="MobiDB-lite"/>
    </source>
</evidence>
<dbReference type="AlphaFoldDB" id="A0A6A5UE35"/>
<dbReference type="Proteomes" id="UP000800035">
    <property type="component" value="Unassembled WGS sequence"/>
</dbReference>
<evidence type="ECO:0000313" key="2">
    <source>
        <dbReference type="EMBL" id="KAF1963018.1"/>
    </source>
</evidence>
<feature type="compositionally biased region" description="Low complexity" evidence="1">
    <location>
        <begin position="25"/>
        <end position="40"/>
    </location>
</feature>
<proteinExistence type="predicted"/>
<sequence>MPASKRRKTGSNASAATAQRDRSRSSSPPNDENSPQNSNNGKRKVSKIGDIAPHAYFCIHRPLFDYKNENLDSDNGPRSSEDFWKEVYAPSHNAESKSNKIFQPASEHPEWEWVMMADAWDKFDLWRRRAKYCDPDNFNMYIYNDWKGYGLQEIIECGLAEFDKGFRKKGEKGRDEMWAAISALGLWLKDGDDGDMMMFINCEDGPTTGALNGLMGFALLTVLDAIKRAGELKRDSKYKDLARVIGYWLEWSHDLPNYGIEGEDVAWRPYVVTYFKEADLDVKKGTFLTEKMLAKLENAPNYSKSTISHVPDLESKADDFRDDKDPPIGTEQDPWAWKERIGRWKKQKGGKLGGQHYDITKLSRAERAAHVLVGEKVDPLKDVSIKDLRNNLLDFQ</sequence>
<dbReference type="OrthoDB" id="10037289at2759"/>
<gene>
    <name evidence="2" type="ORF">CC80DRAFT_588495</name>
</gene>
<reference evidence="2" key="1">
    <citation type="journal article" date="2020" name="Stud. Mycol.">
        <title>101 Dothideomycetes genomes: a test case for predicting lifestyles and emergence of pathogens.</title>
        <authorList>
            <person name="Haridas S."/>
            <person name="Albert R."/>
            <person name="Binder M."/>
            <person name="Bloem J."/>
            <person name="Labutti K."/>
            <person name="Salamov A."/>
            <person name="Andreopoulos B."/>
            <person name="Baker S."/>
            <person name="Barry K."/>
            <person name="Bills G."/>
            <person name="Bluhm B."/>
            <person name="Cannon C."/>
            <person name="Castanera R."/>
            <person name="Culley D."/>
            <person name="Daum C."/>
            <person name="Ezra D."/>
            <person name="Gonzalez J."/>
            <person name="Henrissat B."/>
            <person name="Kuo A."/>
            <person name="Liang C."/>
            <person name="Lipzen A."/>
            <person name="Lutzoni F."/>
            <person name="Magnuson J."/>
            <person name="Mondo S."/>
            <person name="Nolan M."/>
            <person name="Ohm R."/>
            <person name="Pangilinan J."/>
            <person name="Park H.-J."/>
            <person name="Ramirez L."/>
            <person name="Alfaro M."/>
            <person name="Sun H."/>
            <person name="Tritt A."/>
            <person name="Yoshinaga Y."/>
            <person name="Zwiers L.-H."/>
            <person name="Turgeon B."/>
            <person name="Goodwin S."/>
            <person name="Spatafora J."/>
            <person name="Crous P."/>
            <person name="Grigoriev I."/>
        </authorList>
    </citation>
    <scope>NUCLEOTIDE SEQUENCE</scope>
    <source>
        <strain evidence="2">CBS 675.92</strain>
    </source>
</reference>
<protein>
    <submittedName>
        <fullName evidence="2">Uncharacterized protein</fullName>
    </submittedName>
</protein>
<dbReference type="EMBL" id="ML976978">
    <property type="protein sequence ID" value="KAF1963018.1"/>
    <property type="molecule type" value="Genomic_DNA"/>
</dbReference>
<feature type="region of interest" description="Disordered" evidence="1">
    <location>
        <begin position="1"/>
        <end position="45"/>
    </location>
</feature>
<keyword evidence="3" id="KW-1185">Reference proteome</keyword>
<name>A0A6A5UE35_9PLEO</name>
<organism evidence="2 3">
    <name type="scientific">Byssothecium circinans</name>
    <dbReference type="NCBI Taxonomy" id="147558"/>
    <lineage>
        <taxon>Eukaryota</taxon>
        <taxon>Fungi</taxon>
        <taxon>Dikarya</taxon>
        <taxon>Ascomycota</taxon>
        <taxon>Pezizomycotina</taxon>
        <taxon>Dothideomycetes</taxon>
        <taxon>Pleosporomycetidae</taxon>
        <taxon>Pleosporales</taxon>
        <taxon>Massarineae</taxon>
        <taxon>Massarinaceae</taxon>
        <taxon>Byssothecium</taxon>
    </lineage>
</organism>
<accession>A0A6A5UE35</accession>
<evidence type="ECO:0000313" key="3">
    <source>
        <dbReference type="Proteomes" id="UP000800035"/>
    </source>
</evidence>